<organism evidence="11 12">
    <name type="scientific">Friedmanniomyces endolithicus</name>
    <dbReference type="NCBI Taxonomy" id="329885"/>
    <lineage>
        <taxon>Eukaryota</taxon>
        <taxon>Fungi</taxon>
        <taxon>Dikarya</taxon>
        <taxon>Ascomycota</taxon>
        <taxon>Pezizomycotina</taxon>
        <taxon>Dothideomycetes</taxon>
        <taxon>Dothideomycetidae</taxon>
        <taxon>Mycosphaerellales</taxon>
        <taxon>Teratosphaeriaceae</taxon>
        <taxon>Friedmanniomyces</taxon>
    </lineage>
</organism>
<dbReference type="InterPro" id="IPR018085">
    <property type="entry name" value="Ura-DNA_Glyclase_AS"/>
</dbReference>
<feature type="region of interest" description="Disordered" evidence="9">
    <location>
        <begin position="26"/>
        <end position="51"/>
    </location>
</feature>
<dbReference type="Proteomes" id="UP001168146">
    <property type="component" value="Unassembled WGS sequence"/>
</dbReference>
<evidence type="ECO:0000256" key="6">
    <source>
        <dbReference type="ARBA" id="ARBA00023242"/>
    </source>
</evidence>
<dbReference type="Gene3D" id="3.40.470.10">
    <property type="entry name" value="Uracil-DNA glycosylase-like domain"/>
    <property type="match status" value="1"/>
</dbReference>
<feature type="active site" description="Proton acceptor" evidence="7 8">
    <location>
        <position position="140"/>
    </location>
</feature>
<dbReference type="InterPro" id="IPR002043">
    <property type="entry name" value="UDG_fam1"/>
</dbReference>
<dbReference type="CDD" id="cd10027">
    <property type="entry name" value="UDG-F1-like"/>
    <property type="match status" value="1"/>
</dbReference>
<dbReference type="SUPFAM" id="SSF52141">
    <property type="entry name" value="Uracil-DNA glycosylase-like"/>
    <property type="match status" value="1"/>
</dbReference>
<dbReference type="FunFam" id="3.40.470.10:FF:000007">
    <property type="entry name" value="Uracil-DNA glycosylase"/>
    <property type="match status" value="1"/>
</dbReference>
<dbReference type="PROSITE" id="PS00130">
    <property type="entry name" value="U_DNA_GLYCOSYLASE"/>
    <property type="match status" value="1"/>
</dbReference>
<dbReference type="SMART" id="SM00986">
    <property type="entry name" value="UDG"/>
    <property type="match status" value="1"/>
</dbReference>
<dbReference type="InterPro" id="IPR005122">
    <property type="entry name" value="Uracil-DNA_glycosylase-like"/>
</dbReference>
<dbReference type="NCBIfam" id="NF003589">
    <property type="entry name" value="PRK05254.1-2"/>
    <property type="match status" value="1"/>
</dbReference>
<evidence type="ECO:0000256" key="9">
    <source>
        <dbReference type="SAM" id="MobiDB-lite"/>
    </source>
</evidence>
<dbReference type="GO" id="GO:0097510">
    <property type="term" value="P:base-excision repair, AP site formation via deaminated base removal"/>
    <property type="evidence" value="ECO:0007669"/>
    <property type="project" value="TreeGrafter"/>
</dbReference>
<sequence length="442" mass="46633">MSLKRKAVDLAADAAKKPKADAAITSFFSQPKSSPPSTSTSTSTSTTLPDTKPTSFNKATWLSTLPPSTLDLLSLEITTLDETWLAALHTDLTTPSFLALKRFLQSETSTKKVFPPPEDVYAWSRHTPLPAVKAVILGQDPYHNVNQAHGLCFSVRAPTPAPPSLKNIYIAIKKDYPDFVAPAKNGGDLTPWAERGVLMLNTCLTVRAHEANSHAGKGWEAFTQRVIDIVAAKRTRGVVFLAWGSPAQKRCARVGPAGRHLVLRSVHPSPLSAARGWFECGHFGVANRWLVERYGGEGGIDWSLGGKAGGEGKGGKGGKGVEGVEGVEGATAGADGAGKGKGAEDDKAVKPVDDVEAVEGAKIADLDEGEKGEGAKSAKDVKAVDDVKITDVDEKEKAKGAKGVTDAKAVEEDVATLNDDMAFDDDITVEDINAGTTKEVGV</sequence>
<keyword evidence="4 7" id="KW-0496">Mitochondrion</keyword>
<keyword evidence="3 7" id="KW-0378">Hydrolase</keyword>
<comment type="similarity">
    <text evidence="1 7">Belongs to the uracil-DNA glycosylase (UDG) superfamily. UNG family.</text>
</comment>
<dbReference type="AlphaFoldDB" id="A0AAN6FXY6"/>
<dbReference type="InterPro" id="IPR036895">
    <property type="entry name" value="Uracil-DNA_glycosylase-like_sf"/>
</dbReference>
<accession>A0AAN6FXY6</accession>
<dbReference type="EC" id="3.2.2.27" evidence="7"/>
<dbReference type="NCBIfam" id="NF003592">
    <property type="entry name" value="PRK05254.1-5"/>
    <property type="match status" value="1"/>
</dbReference>
<name>A0AAN6FXY6_9PEZI</name>
<evidence type="ECO:0000256" key="4">
    <source>
        <dbReference type="ARBA" id="ARBA00023128"/>
    </source>
</evidence>
<evidence type="ECO:0000256" key="1">
    <source>
        <dbReference type="ARBA" id="ARBA00008184"/>
    </source>
</evidence>
<dbReference type="GO" id="GO:0005634">
    <property type="term" value="C:nucleus"/>
    <property type="evidence" value="ECO:0007669"/>
    <property type="project" value="UniProtKB-SubCell"/>
</dbReference>
<evidence type="ECO:0000256" key="3">
    <source>
        <dbReference type="ARBA" id="ARBA00022801"/>
    </source>
</evidence>
<dbReference type="EMBL" id="JASUXU010000010">
    <property type="protein sequence ID" value="KAK0324333.1"/>
    <property type="molecule type" value="Genomic_DNA"/>
</dbReference>
<evidence type="ECO:0000256" key="2">
    <source>
        <dbReference type="ARBA" id="ARBA00022763"/>
    </source>
</evidence>
<keyword evidence="11" id="KW-0326">Glycosidase</keyword>
<gene>
    <name evidence="7 11" type="primary">UNG1</name>
    <name evidence="11" type="ORF">LTR82_004772</name>
</gene>
<comment type="subcellular location">
    <subcellularLocation>
        <location evidence="7">Mitochondrion</location>
    </subcellularLocation>
    <subcellularLocation>
        <location evidence="7">Nucleus</location>
    </subcellularLocation>
</comment>
<proteinExistence type="inferred from homology"/>
<dbReference type="GO" id="GO:0004844">
    <property type="term" value="F:uracil DNA N-glycosylase activity"/>
    <property type="evidence" value="ECO:0007669"/>
    <property type="project" value="UniProtKB-UniRule"/>
</dbReference>
<evidence type="ECO:0000256" key="5">
    <source>
        <dbReference type="ARBA" id="ARBA00023204"/>
    </source>
</evidence>
<dbReference type="NCBIfam" id="TIGR00628">
    <property type="entry name" value="ung"/>
    <property type="match status" value="1"/>
</dbReference>
<feature type="compositionally biased region" description="Gly residues" evidence="9">
    <location>
        <begin position="306"/>
        <end position="323"/>
    </location>
</feature>
<dbReference type="NCBIfam" id="NF003588">
    <property type="entry name" value="PRK05254.1-1"/>
    <property type="match status" value="1"/>
</dbReference>
<evidence type="ECO:0000259" key="10">
    <source>
        <dbReference type="SMART" id="SM00986"/>
    </source>
</evidence>
<evidence type="ECO:0000256" key="7">
    <source>
        <dbReference type="HAMAP-Rule" id="MF_03166"/>
    </source>
</evidence>
<comment type="catalytic activity">
    <reaction evidence="7">
        <text>Hydrolyzes single-stranded DNA or mismatched double-stranded DNA and polynucleotides, releasing free uracil.</text>
        <dbReference type="EC" id="3.2.2.27"/>
    </reaction>
</comment>
<evidence type="ECO:0000313" key="11">
    <source>
        <dbReference type="EMBL" id="KAK0324333.1"/>
    </source>
</evidence>
<dbReference type="PANTHER" id="PTHR11264:SF0">
    <property type="entry name" value="URACIL-DNA GLYCOSYLASE"/>
    <property type="match status" value="1"/>
</dbReference>
<comment type="function">
    <text evidence="7">Excises uracil residues from the DNA which can arise as a result of misincorporation of dUMP residues by DNA polymerase or due to deamination of cytosine.</text>
</comment>
<protein>
    <recommendedName>
        <fullName evidence="7">Uracil-DNA glycosylase</fullName>
        <shortName evidence="7">UDG</shortName>
        <ecNumber evidence="7">3.2.2.27</ecNumber>
    </recommendedName>
</protein>
<reference evidence="11" key="1">
    <citation type="submission" date="2021-12" db="EMBL/GenBank/DDBJ databases">
        <title>Black yeast isolated from Biological Soil Crust.</title>
        <authorList>
            <person name="Kurbessoian T."/>
        </authorList>
    </citation>
    <scope>NUCLEOTIDE SEQUENCE</scope>
    <source>
        <strain evidence="11">CCFEE 5208</strain>
    </source>
</reference>
<keyword evidence="2 7" id="KW-0227">DNA damage</keyword>
<feature type="region of interest" description="Disordered" evidence="9">
    <location>
        <begin position="304"/>
        <end position="349"/>
    </location>
</feature>
<dbReference type="HAMAP" id="MF_00148">
    <property type="entry name" value="UDG"/>
    <property type="match status" value="1"/>
</dbReference>
<evidence type="ECO:0000313" key="12">
    <source>
        <dbReference type="Proteomes" id="UP001168146"/>
    </source>
</evidence>
<keyword evidence="5 7" id="KW-0234">DNA repair</keyword>
<dbReference type="SMART" id="SM00987">
    <property type="entry name" value="UreE_C"/>
    <property type="match status" value="1"/>
</dbReference>
<keyword evidence="6 7" id="KW-0539">Nucleus</keyword>
<dbReference type="GO" id="GO:0005739">
    <property type="term" value="C:mitochondrion"/>
    <property type="evidence" value="ECO:0007669"/>
    <property type="project" value="UniProtKB-SubCell"/>
</dbReference>
<dbReference type="Pfam" id="PF03167">
    <property type="entry name" value="UDG"/>
    <property type="match status" value="1"/>
</dbReference>
<comment type="caution">
    <text evidence="11">The sequence shown here is derived from an EMBL/GenBank/DDBJ whole genome shotgun (WGS) entry which is preliminary data.</text>
</comment>
<feature type="domain" description="Uracil-DNA glycosylase-like" evidence="10">
    <location>
        <begin position="125"/>
        <end position="290"/>
    </location>
</feature>
<evidence type="ECO:0000256" key="8">
    <source>
        <dbReference type="PROSITE-ProRule" id="PRU10072"/>
    </source>
</evidence>
<dbReference type="PANTHER" id="PTHR11264">
    <property type="entry name" value="URACIL-DNA GLYCOSYLASE"/>
    <property type="match status" value="1"/>
</dbReference>